<dbReference type="NCBIfam" id="TIGR00762">
    <property type="entry name" value="DegV"/>
    <property type="match status" value="1"/>
</dbReference>
<dbReference type="Gene3D" id="3.30.1180.10">
    <property type="match status" value="1"/>
</dbReference>
<dbReference type="InterPro" id="IPR043168">
    <property type="entry name" value="DegV_C"/>
</dbReference>
<name>A0ABQ5JT24_9LACO</name>
<dbReference type="RefSeq" id="WP_407884404.1">
    <property type="nucleotide sequence ID" value="NZ_BQXO01000005.1"/>
</dbReference>
<sequence>MTEKIALLVDSGSDVPPRLIAEKDNLRIVPLQITIDGQTYADGQKITPAEFYQRQAAAAELPKTASPTMGDIMTQIDDLKAGGYTHVIGITMSAALSVTNNAFQQAADSQTDVTMSVINTQSIGIGSGLFAVYAEDLIEAGDSFNSIVAKLDAAIPHSHVYFYIPTLTYLRAGGRIGRVAGLVGSALSIKPVITCDEEGVYTTIARARTEKKAIDKMIALAVDDIKSHNQVRVAVANGDNEPLMDTIIEQLHTQFPQLTIETGEISAALGAHTGPGLVGITVQAD</sequence>
<organism evidence="3 4">
    <name type="scientific">Furfurilactobacillus curtus</name>
    <dbReference type="NCBI Taxonomy" id="1746200"/>
    <lineage>
        <taxon>Bacteria</taxon>
        <taxon>Bacillati</taxon>
        <taxon>Bacillota</taxon>
        <taxon>Bacilli</taxon>
        <taxon>Lactobacillales</taxon>
        <taxon>Lactobacillaceae</taxon>
        <taxon>Furfurilactobacillus</taxon>
    </lineage>
</organism>
<evidence type="ECO:0008006" key="5">
    <source>
        <dbReference type="Google" id="ProtNLM"/>
    </source>
</evidence>
<evidence type="ECO:0000313" key="3">
    <source>
        <dbReference type="EMBL" id="GKT06341.1"/>
    </source>
</evidence>
<dbReference type="PANTHER" id="PTHR33434:SF2">
    <property type="entry name" value="FATTY ACID-BINDING PROTEIN TM_1468"/>
    <property type="match status" value="1"/>
</dbReference>
<keyword evidence="2" id="KW-0446">Lipid-binding</keyword>
<dbReference type="Gene3D" id="3.40.50.10170">
    <property type="match status" value="1"/>
</dbReference>
<proteinExistence type="predicted"/>
<reference evidence="3 4" key="1">
    <citation type="submission" date="2022-03" db="EMBL/GenBank/DDBJ databases">
        <title>Draft genome sequence of Furfurilactobacillus curtus JCM 31185.</title>
        <authorList>
            <person name="Suzuki S."/>
            <person name="Endo A."/>
            <person name="Kajikawa A."/>
        </authorList>
    </citation>
    <scope>NUCLEOTIDE SEQUENCE [LARGE SCALE GENOMIC DNA]</scope>
    <source>
        <strain evidence="3 4">JCM 31185</strain>
    </source>
</reference>
<dbReference type="EMBL" id="BQXO01000005">
    <property type="protein sequence ID" value="GKT06341.1"/>
    <property type="molecule type" value="Genomic_DNA"/>
</dbReference>
<dbReference type="Pfam" id="PF02645">
    <property type="entry name" value="DegV"/>
    <property type="match status" value="1"/>
</dbReference>
<dbReference type="PROSITE" id="PS51482">
    <property type="entry name" value="DEGV"/>
    <property type="match status" value="1"/>
</dbReference>
<gene>
    <name evidence="3" type="ORF">JCM31185_16280</name>
</gene>
<accession>A0ABQ5JT24</accession>
<protein>
    <recommendedName>
        <fullName evidence="5">DegV family protein</fullName>
    </recommendedName>
</protein>
<dbReference type="Proteomes" id="UP001628078">
    <property type="component" value="Unassembled WGS sequence"/>
</dbReference>
<dbReference type="SUPFAM" id="SSF82549">
    <property type="entry name" value="DAK1/DegV-like"/>
    <property type="match status" value="1"/>
</dbReference>
<comment type="function">
    <text evidence="1">May bind long-chain fatty acids, such as palmitate, and may play a role in lipid transport or fatty acid metabolism.</text>
</comment>
<keyword evidence="4" id="KW-1185">Reference proteome</keyword>
<evidence type="ECO:0000256" key="1">
    <source>
        <dbReference type="ARBA" id="ARBA00003238"/>
    </source>
</evidence>
<dbReference type="InterPro" id="IPR050270">
    <property type="entry name" value="DegV_domain_contain"/>
</dbReference>
<dbReference type="PANTHER" id="PTHR33434">
    <property type="entry name" value="DEGV DOMAIN-CONTAINING PROTEIN DR_1986-RELATED"/>
    <property type="match status" value="1"/>
</dbReference>
<dbReference type="InterPro" id="IPR003797">
    <property type="entry name" value="DegV"/>
</dbReference>
<evidence type="ECO:0000256" key="2">
    <source>
        <dbReference type="ARBA" id="ARBA00023121"/>
    </source>
</evidence>
<comment type="caution">
    <text evidence="3">The sequence shown here is derived from an EMBL/GenBank/DDBJ whole genome shotgun (WGS) entry which is preliminary data.</text>
</comment>
<evidence type="ECO:0000313" key="4">
    <source>
        <dbReference type="Proteomes" id="UP001628078"/>
    </source>
</evidence>